<dbReference type="Pfam" id="PF18845">
    <property type="entry name" value="baeRF_family3"/>
    <property type="match status" value="1"/>
</dbReference>
<dbReference type="InterPro" id="IPR041289">
    <property type="entry name" value="Bact_RF_family3"/>
</dbReference>
<organism evidence="1 2">
    <name type="scientific">Actinacidiphila epipremni</name>
    <dbReference type="NCBI Taxonomy" id="2053013"/>
    <lineage>
        <taxon>Bacteria</taxon>
        <taxon>Bacillati</taxon>
        <taxon>Actinomycetota</taxon>
        <taxon>Actinomycetes</taxon>
        <taxon>Kitasatosporales</taxon>
        <taxon>Streptomycetaceae</taxon>
        <taxon>Actinacidiphila</taxon>
    </lineage>
</organism>
<sequence>MHAPISPAILADLRRPRPYPAVSILLPTHRREPDNAQDAVRLRNLLEEAKDAVHNDPEVSRADRIDVIGQLDQALGEIDLVHAEDGLAIFAAPGEHQVWTLARTVPARVLLAQTFLTRNLVAAHVANRPYWVLALSADVATMWSGSKGRALEQVTGTFPVRREPAEFDPERQEQIGDTPSTFNDERTRQFLREVTERAGVVIAADPQPLYIVAEAEALAALDEAGKLVKEPAEQIVQGGLAEGPAEALRQALAEAAGRRAQEEVRSVLDELDEARSSRTFAGGVDEVWQSVAEARVDLVAIEDGFRTTVRDDGDHLVPAATGDRGARDDIVDEIAEQALDTGARVRFVPDGELAEVGHVAAVLRY</sequence>
<evidence type="ECO:0000313" key="1">
    <source>
        <dbReference type="EMBL" id="NJP46433.1"/>
    </source>
</evidence>
<evidence type="ECO:0000313" key="2">
    <source>
        <dbReference type="Proteomes" id="UP000734511"/>
    </source>
</evidence>
<name>A0ABX0ZYC4_9ACTN</name>
<protein>
    <submittedName>
        <fullName evidence="1">Chemotaxis protein</fullName>
    </submittedName>
</protein>
<dbReference type="EMBL" id="JAATEJ010000021">
    <property type="protein sequence ID" value="NJP46433.1"/>
    <property type="molecule type" value="Genomic_DNA"/>
</dbReference>
<accession>A0ABX0ZYC4</accession>
<comment type="caution">
    <text evidence="1">The sequence shown here is derived from an EMBL/GenBank/DDBJ whole genome shotgun (WGS) entry which is preliminary data.</text>
</comment>
<gene>
    <name evidence="1" type="ORF">HCN08_23920</name>
</gene>
<dbReference type="RefSeq" id="WP_167985285.1">
    <property type="nucleotide sequence ID" value="NZ_JAATEJ010000021.1"/>
</dbReference>
<keyword evidence="2" id="KW-1185">Reference proteome</keyword>
<reference evidence="1 2" key="1">
    <citation type="submission" date="2020-03" db="EMBL/GenBank/DDBJ databases">
        <title>WGS of actinomycetes isolated from Thailand.</title>
        <authorList>
            <person name="Thawai C."/>
        </authorList>
    </citation>
    <scope>NUCLEOTIDE SEQUENCE [LARGE SCALE GENOMIC DNA]</scope>
    <source>
        <strain evidence="1 2">PRB2-1</strain>
    </source>
</reference>
<proteinExistence type="predicted"/>
<dbReference type="Proteomes" id="UP000734511">
    <property type="component" value="Unassembled WGS sequence"/>
</dbReference>